<dbReference type="EMBL" id="JRFJ01000001">
    <property type="protein sequence ID" value="KHJ55238.1"/>
    <property type="molecule type" value="Genomic_DNA"/>
</dbReference>
<accession>A0A0B1Q307</accession>
<dbReference type="OrthoDB" id="5077630at2"/>
<evidence type="ECO:0008006" key="3">
    <source>
        <dbReference type="Google" id="ProtNLM"/>
    </source>
</evidence>
<comment type="caution">
    <text evidence="1">The sequence shown here is derived from an EMBL/GenBank/DDBJ whole genome shotgun (WGS) entry which is preliminary data.</text>
</comment>
<name>A0A0B1Q307_9HYPH</name>
<dbReference type="Proteomes" id="UP000030826">
    <property type="component" value="Unassembled WGS sequence"/>
</dbReference>
<evidence type="ECO:0000313" key="1">
    <source>
        <dbReference type="EMBL" id="KHJ55238.1"/>
    </source>
</evidence>
<dbReference type="Gene3D" id="1.20.1290.10">
    <property type="entry name" value="AhpD-like"/>
    <property type="match status" value="1"/>
</dbReference>
<dbReference type="STRING" id="370622.LA66_00705"/>
<dbReference type="SUPFAM" id="SSF69118">
    <property type="entry name" value="AhpD-like"/>
    <property type="match status" value="1"/>
</dbReference>
<sequence length="159" mass="16873">MEDAIDRIASIAEGSNLFDLRGERETILRLSQTSFVASLTPQDEGDLPKAMRAALAARMARLLRDDAAAALYDGMIGDAGADVRALADPPHVPEDARLAVMAARADKLTLRPETATRGDVTALEDAGLSTRTIVSLTGLIAFVNYQLRVAAGLRALKGN</sequence>
<gene>
    <name evidence="1" type="ORF">LA66_00705</name>
</gene>
<dbReference type="InterPro" id="IPR029032">
    <property type="entry name" value="AhpD-like"/>
</dbReference>
<organism evidence="1 2">
    <name type="scientific">Aureimonas altamirensis</name>
    <dbReference type="NCBI Taxonomy" id="370622"/>
    <lineage>
        <taxon>Bacteria</taxon>
        <taxon>Pseudomonadati</taxon>
        <taxon>Pseudomonadota</taxon>
        <taxon>Alphaproteobacteria</taxon>
        <taxon>Hyphomicrobiales</taxon>
        <taxon>Aurantimonadaceae</taxon>
        <taxon>Aureimonas</taxon>
    </lineage>
</organism>
<dbReference type="RefSeq" id="WP_039188037.1">
    <property type="nucleotide sequence ID" value="NZ_JRFJ01000001.1"/>
</dbReference>
<proteinExistence type="predicted"/>
<reference evidence="1 2" key="1">
    <citation type="submission" date="2014-09" db="EMBL/GenBank/DDBJ databases">
        <title>Isolation and characterization of Aurantimonas altamirensis ON-56566 from clinical sample following a dog bite.</title>
        <authorList>
            <person name="Eshaghi A."/>
            <person name="Li A."/>
            <person name="Shahinas D."/>
            <person name="Bahn P."/>
            <person name="Kus J.V."/>
            <person name="Patel S.N."/>
        </authorList>
    </citation>
    <scope>NUCLEOTIDE SEQUENCE [LARGE SCALE GENOMIC DNA]</scope>
    <source>
        <strain evidence="1 2">ON-56566</strain>
    </source>
</reference>
<dbReference type="AlphaFoldDB" id="A0A0B1Q307"/>
<protein>
    <recommendedName>
        <fullName evidence="3">CMD domain protein</fullName>
    </recommendedName>
</protein>
<evidence type="ECO:0000313" key="2">
    <source>
        <dbReference type="Proteomes" id="UP000030826"/>
    </source>
</evidence>